<dbReference type="AlphaFoldDB" id="A0A8H7ZUX0"/>
<dbReference type="Pfam" id="PF01704">
    <property type="entry name" value="UDPGP"/>
    <property type="match status" value="1"/>
</dbReference>
<evidence type="ECO:0000256" key="2">
    <source>
        <dbReference type="ARBA" id="ARBA00010401"/>
    </source>
</evidence>
<dbReference type="InterPro" id="IPR029044">
    <property type="entry name" value="Nucleotide-diphossugar_trans"/>
</dbReference>
<dbReference type="InterPro" id="IPR039741">
    <property type="entry name" value="UDP-sugar_pyrophosphorylase"/>
</dbReference>
<evidence type="ECO:0000313" key="7">
    <source>
        <dbReference type="EMBL" id="KAG5460078.1"/>
    </source>
</evidence>
<evidence type="ECO:0000256" key="4">
    <source>
        <dbReference type="ARBA" id="ARBA00022679"/>
    </source>
</evidence>
<dbReference type="GO" id="GO:0006048">
    <property type="term" value="P:UDP-N-acetylglucosamine biosynthetic process"/>
    <property type="evidence" value="ECO:0007669"/>
    <property type="project" value="TreeGrafter"/>
</dbReference>
<dbReference type="EC" id="2.7.7.23" evidence="3"/>
<comment type="similarity">
    <text evidence="2">Belongs to the UDPGP type 1 family.</text>
</comment>
<dbReference type="InterPro" id="IPR002618">
    <property type="entry name" value="UDPGP_fam"/>
</dbReference>
<comment type="caution">
    <text evidence="7">The sequence shown here is derived from an EMBL/GenBank/DDBJ whole genome shotgun (WGS) entry which is preliminary data.</text>
</comment>
<organism evidence="7 8">
    <name type="scientific">Olpidium bornovanus</name>
    <dbReference type="NCBI Taxonomy" id="278681"/>
    <lineage>
        <taxon>Eukaryota</taxon>
        <taxon>Fungi</taxon>
        <taxon>Fungi incertae sedis</taxon>
        <taxon>Olpidiomycota</taxon>
        <taxon>Olpidiomycotina</taxon>
        <taxon>Olpidiomycetes</taxon>
        <taxon>Olpidiales</taxon>
        <taxon>Olpidiaceae</taxon>
        <taxon>Olpidium</taxon>
    </lineage>
</organism>
<evidence type="ECO:0000313" key="8">
    <source>
        <dbReference type="Proteomes" id="UP000673691"/>
    </source>
</evidence>
<dbReference type="Gene3D" id="3.90.550.10">
    <property type="entry name" value="Spore Coat Polysaccharide Biosynthesis Protein SpsA, Chain A"/>
    <property type="match status" value="1"/>
</dbReference>
<evidence type="ECO:0000256" key="6">
    <source>
        <dbReference type="ARBA" id="ARBA00048493"/>
    </source>
</evidence>
<keyword evidence="4 7" id="KW-0808">Transferase</keyword>
<evidence type="ECO:0000256" key="3">
    <source>
        <dbReference type="ARBA" id="ARBA00012457"/>
    </source>
</evidence>
<gene>
    <name evidence="7" type="ORF">BJ554DRAFT_7919</name>
</gene>
<comment type="catalytic activity">
    <reaction evidence="6">
        <text>N-acetyl-alpha-D-glucosamine 1-phosphate + UTP + H(+) = UDP-N-acetyl-alpha-D-glucosamine + diphosphate</text>
        <dbReference type="Rhea" id="RHEA:13509"/>
        <dbReference type="ChEBI" id="CHEBI:15378"/>
        <dbReference type="ChEBI" id="CHEBI:33019"/>
        <dbReference type="ChEBI" id="CHEBI:46398"/>
        <dbReference type="ChEBI" id="CHEBI:57705"/>
        <dbReference type="ChEBI" id="CHEBI:57776"/>
        <dbReference type="EC" id="2.7.7.23"/>
    </reaction>
</comment>
<dbReference type="GO" id="GO:0003977">
    <property type="term" value="F:UDP-N-acetylglucosamine diphosphorylase activity"/>
    <property type="evidence" value="ECO:0007669"/>
    <property type="project" value="UniProtKB-EC"/>
</dbReference>
<dbReference type="PANTHER" id="PTHR11952:SF2">
    <property type="entry name" value="LD24639P"/>
    <property type="match status" value="1"/>
</dbReference>
<keyword evidence="5" id="KW-0548">Nucleotidyltransferase</keyword>
<dbReference type="EMBL" id="JAEFCI010005816">
    <property type="protein sequence ID" value="KAG5460078.1"/>
    <property type="molecule type" value="Genomic_DNA"/>
</dbReference>
<dbReference type="OrthoDB" id="532420at2759"/>
<name>A0A8H7ZUX0_9FUNG</name>
<evidence type="ECO:0000256" key="1">
    <source>
        <dbReference type="ARBA" id="ARBA00005208"/>
    </source>
</evidence>
<dbReference type="PANTHER" id="PTHR11952">
    <property type="entry name" value="UDP- GLUCOSE PYROPHOSPHORYLASE"/>
    <property type="match status" value="1"/>
</dbReference>
<sequence length="269" mass="29220">MAPSLEAVRAKLEKCGQGHLLAFYDKLADADRAALLGRLDSLDVERATRICRKSLRDLADLEAGTGSKNADLKPLPDSSFASLVAVAGEGRGAGAAAAEEWEAEGLRQIARGAVAVVVMAGGQGTRLGSTDPKGCYDIKLPSRKSLFQLQAERIARLQQLAARRLAQEASADRPVVIPWYVMTSGPTRGATEKFFRDHRFFGLDPENVVFFEQANSLTLVNFLFDAEFQISAAPDGNGGVYAALKTEKVLDDMDRRGIKYVHAYCVDNW</sequence>
<protein>
    <recommendedName>
        <fullName evidence="3">UDP-N-acetylglucosamine diphosphorylase</fullName>
        <ecNumber evidence="3">2.7.7.23</ecNumber>
    </recommendedName>
</protein>
<dbReference type="Proteomes" id="UP000673691">
    <property type="component" value="Unassembled WGS sequence"/>
</dbReference>
<evidence type="ECO:0000256" key="5">
    <source>
        <dbReference type="ARBA" id="ARBA00022695"/>
    </source>
</evidence>
<keyword evidence="8" id="KW-1185">Reference proteome</keyword>
<comment type="pathway">
    <text evidence="1">Nucleotide-sugar biosynthesis; UDP-N-acetyl-alpha-D-glucosamine biosynthesis; UDP-N-acetyl-alpha-D-glucosamine from N-acetyl-alpha-D-glucosamine 1-phosphate: step 1/1.</text>
</comment>
<proteinExistence type="inferred from homology"/>
<dbReference type="SUPFAM" id="SSF53448">
    <property type="entry name" value="Nucleotide-diphospho-sugar transferases"/>
    <property type="match status" value="1"/>
</dbReference>
<reference evidence="7 8" key="1">
    <citation type="journal article" name="Sci. Rep.">
        <title>Genome-scale phylogenetic analyses confirm Olpidium as the closest living zoosporic fungus to the non-flagellated, terrestrial fungi.</title>
        <authorList>
            <person name="Chang Y."/>
            <person name="Rochon D."/>
            <person name="Sekimoto S."/>
            <person name="Wang Y."/>
            <person name="Chovatia M."/>
            <person name="Sandor L."/>
            <person name="Salamov A."/>
            <person name="Grigoriev I.V."/>
            <person name="Stajich J.E."/>
            <person name="Spatafora J.W."/>
        </authorList>
    </citation>
    <scope>NUCLEOTIDE SEQUENCE [LARGE SCALE GENOMIC DNA]</scope>
    <source>
        <strain evidence="7">S191</strain>
    </source>
</reference>
<accession>A0A8H7ZUX0</accession>